<organism evidence="1 2">
    <name type="scientific">Steinernema glaseri</name>
    <dbReference type="NCBI Taxonomy" id="37863"/>
    <lineage>
        <taxon>Eukaryota</taxon>
        <taxon>Metazoa</taxon>
        <taxon>Ecdysozoa</taxon>
        <taxon>Nematoda</taxon>
        <taxon>Chromadorea</taxon>
        <taxon>Rhabditida</taxon>
        <taxon>Tylenchina</taxon>
        <taxon>Panagrolaimomorpha</taxon>
        <taxon>Strongyloidoidea</taxon>
        <taxon>Steinernematidae</taxon>
        <taxon>Steinernema</taxon>
    </lineage>
</organism>
<keyword evidence="1" id="KW-1185">Reference proteome</keyword>
<proteinExistence type="predicted"/>
<evidence type="ECO:0000313" key="1">
    <source>
        <dbReference type="Proteomes" id="UP000095287"/>
    </source>
</evidence>
<dbReference type="WBParaSite" id="L893_g15579.t1">
    <property type="protein sequence ID" value="L893_g15579.t1"/>
    <property type="gene ID" value="L893_g15579"/>
</dbReference>
<protein>
    <submittedName>
        <fullName evidence="2">Acyl-phosphate glycerol 3-phosphate acyltransferase</fullName>
    </submittedName>
</protein>
<dbReference type="AlphaFoldDB" id="A0A1I7YFE2"/>
<sequence>MVIGLPHNHTYFIGPFLLATLNPPGRAYLWPSVLSAFFVLPKIDRVVAKRFFRRDNTSSSRSLGAHVNSPAALVHGVDTVCSTQGAQRESVLPLLLQPAISEIRVPRTCQNACVL</sequence>
<dbReference type="Proteomes" id="UP000095287">
    <property type="component" value="Unplaced"/>
</dbReference>
<evidence type="ECO:0000313" key="2">
    <source>
        <dbReference type="WBParaSite" id="L893_g15579.t1"/>
    </source>
</evidence>
<name>A0A1I7YFE2_9BILA</name>
<accession>A0A1I7YFE2</accession>
<reference evidence="2" key="1">
    <citation type="submission" date="2016-11" db="UniProtKB">
        <authorList>
            <consortium name="WormBaseParasite"/>
        </authorList>
    </citation>
    <scope>IDENTIFICATION</scope>
</reference>